<dbReference type="PANTHER" id="PTHR45848:SF4">
    <property type="entry name" value="DUAL SPECIFICITY PROTEIN PHOSPHATASE 12"/>
    <property type="match status" value="1"/>
</dbReference>
<organism evidence="6 7">
    <name type="scientific">Cyclotella cryptica</name>
    <dbReference type="NCBI Taxonomy" id="29204"/>
    <lineage>
        <taxon>Eukaryota</taxon>
        <taxon>Sar</taxon>
        <taxon>Stramenopiles</taxon>
        <taxon>Ochrophyta</taxon>
        <taxon>Bacillariophyta</taxon>
        <taxon>Coscinodiscophyceae</taxon>
        <taxon>Thalassiosirophycidae</taxon>
        <taxon>Stephanodiscales</taxon>
        <taxon>Stephanodiscaceae</taxon>
        <taxon>Cyclotella</taxon>
    </lineage>
</organism>
<evidence type="ECO:0000313" key="7">
    <source>
        <dbReference type="Proteomes" id="UP001516023"/>
    </source>
</evidence>
<comment type="caution">
    <text evidence="6">The sequence shown here is derived from an EMBL/GenBank/DDBJ whole genome shotgun (WGS) entry which is preliminary data.</text>
</comment>
<evidence type="ECO:0000256" key="1">
    <source>
        <dbReference type="ARBA" id="ARBA00008601"/>
    </source>
</evidence>
<keyword evidence="4" id="KW-0904">Protein phosphatase</keyword>
<proteinExistence type="inferred from homology"/>
<dbReference type="AlphaFoldDB" id="A0ABD3PY13"/>
<evidence type="ECO:0000313" key="6">
    <source>
        <dbReference type="EMBL" id="KAL3792652.1"/>
    </source>
</evidence>
<evidence type="ECO:0000256" key="4">
    <source>
        <dbReference type="ARBA" id="ARBA00022912"/>
    </source>
</evidence>
<protein>
    <recommendedName>
        <fullName evidence="2">protein-tyrosine-phosphatase</fullName>
        <ecNumber evidence="2">3.1.3.48</ecNumber>
    </recommendedName>
</protein>
<evidence type="ECO:0000256" key="5">
    <source>
        <dbReference type="SAM" id="MobiDB-lite"/>
    </source>
</evidence>
<gene>
    <name evidence="6" type="ORF">HJC23_009380</name>
</gene>
<evidence type="ECO:0000256" key="3">
    <source>
        <dbReference type="ARBA" id="ARBA00022801"/>
    </source>
</evidence>
<feature type="region of interest" description="Disordered" evidence="5">
    <location>
        <begin position="253"/>
        <end position="274"/>
    </location>
</feature>
<comment type="similarity">
    <text evidence="1">Belongs to the protein-tyrosine phosphatase family. Non-receptor class dual specificity subfamily.</text>
</comment>
<dbReference type="PANTHER" id="PTHR45848">
    <property type="entry name" value="DUAL SPECIFICITY PROTEIN PHOSPHATASE 12 FAMILY MEMBER"/>
    <property type="match status" value="1"/>
</dbReference>
<dbReference type="EC" id="3.1.3.48" evidence="2"/>
<feature type="compositionally biased region" description="Polar residues" evidence="5">
    <location>
        <begin position="256"/>
        <end position="270"/>
    </location>
</feature>
<keyword evidence="3" id="KW-0378">Hydrolase</keyword>
<keyword evidence="7" id="KW-1185">Reference proteome</keyword>
<sequence length="441" mass="49516">MASTEMSSSIPRCRVALVGINHQRVAKVVCLLHRTKPDHETDVSSAYRYFSPKEPCAHSSSDLPKTIPALVEIEYLPCVATFDSYEDESGKTVRYLVKIEYHGEHGTDVRGKSLAPFFDEDDGSRNEVENPFPGIAAVAVGCGIDSVDDVDKIASFIRALSSSCRRMAFSDGEPIDESAGRHDLLVECIQCNAEYSSMKEENEAYRSLTEDQKKEATSKQSIGPGKMAKFVYTLAQKVIRQRWAKELDISKEDQNHAMSESPFQTEFTAQDQEDHLSLTDSYETMPSPGTTIHIPNPERIRYACKRCRMVLFGEDDLEDPPHTQSLHAFRKKAPSKSMQRKICANHFLANPLPWMKELNDMEGKLHCFKCDTKIGHYSWTGAQCSCGTWVTPAIMIPMSKVDEMLPIGSFVVDPLNVQDTIGLVRFDVAGTMSYHEMELNY</sequence>
<evidence type="ECO:0000256" key="2">
    <source>
        <dbReference type="ARBA" id="ARBA00013064"/>
    </source>
</evidence>
<accession>A0ABD3PY13</accession>
<feature type="compositionally biased region" description="Basic and acidic residues" evidence="5">
    <location>
        <begin position="202"/>
        <end position="217"/>
    </location>
</feature>
<name>A0ABD3PY13_9STRA</name>
<dbReference type="EMBL" id="JABMIG020000099">
    <property type="protein sequence ID" value="KAL3792652.1"/>
    <property type="molecule type" value="Genomic_DNA"/>
</dbReference>
<dbReference type="GO" id="GO:0004725">
    <property type="term" value="F:protein tyrosine phosphatase activity"/>
    <property type="evidence" value="ECO:0007669"/>
    <property type="project" value="UniProtKB-EC"/>
</dbReference>
<dbReference type="Proteomes" id="UP001516023">
    <property type="component" value="Unassembled WGS sequence"/>
</dbReference>
<reference evidence="6 7" key="1">
    <citation type="journal article" date="2020" name="G3 (Bethesda)">
        <title>Improved Reference Genome for Cyclotella cryptica CCMP332, a Model for Cell Wall Morphogenesis, Salinity Adaptation, and Lipid Production in Diatoms (Bacillariophyta).</title>
        <authorList>
            <person name="Roberts W.R."/>
            <person name="Downey K.M."/>
            <person name="Ruck E.C."/>
            <person name="Traller J.C."/>
            <person name="Alverson A.J."/>
        </authorList>
    </citation>
    <scope>NUCLEOTIDE SEQUENCE [LARGE SCALE GENOMIC DNA]</scope>
    <source>
        <strain evidence="6 7">CCMP332</strain>
    </source>
</reference>
<feature type="region of interest" description="Disordered" evidence="5">
    <location>
        <begin position="202"/>
        <end position="221"/>
    </location>
</feature>